<dbReference type="AlphaFoldDB" id="A0A432MLM7"/>
<dbReference type="CDD" id="cd01920">
    <property type="entry name" value="cyclophilin_EcCYP_like"/>
    <property type="match status" value="1"/>
</dbReference>
<comment type="caution">
    <text evidence="5">The sequence shown here is derived from an EMBL/GenBank/DDBJ whole genome shotgun (WGS) entry which is preliminary data.</text>
</comment>
<reference evidence="5 6" key="1">
    <citation type="submission" date="2018-12" db="EMBL/GenBank/DDBJ databases">
        <authorList>
            <person name="Toschakov S.V."/>
        </authorList>
    </citation>
    <scope>NUCLEOTIDE SEQUENCE [LARGE SCALE GENOMIC DNA]</scope>
    <source>
        <strain evidence="5 6">GM2012</strain>
    </source>
</reference>
<comment type="function">
    <text evidence="3">PPIases accelerate the folding of proteins. It catalyzes the cis-trans isomerization of proline imidic peptide bonds in oligopeptides.</text>
</comment>
<dbReference type="GO" id="GO:0003755">
    <property type="term" value="F:peptidyl-prolyl cis-trans isomerase activity"/>
    <property type="evidence" value="ECO:0007669"/>
    <property type="project" value="UniProtKB-UniRule"/>
</dbReference>
<dbReference type="InterPro" id="IPR029000">
    <property type="entry name" value="Cyclophilin-like_dom_sf"/>
</dbReference>
<accession>A0A432MLM7</accession>
<dbReference type="Pfam" id="PF00160">
    <property type="entry name" value="Pro_isomerase"/>
    <property type="match status" value="1"/>
</dbReference>
<dbReference type="InterPro" id="IPR002130">
    <property type="entry name" value="Cyclophilin-type_PPIase_dom"/>
</dbReference>
<proteinExistence type="inferred from homology"/>
<dbReference type="RefSeq" id="WP_126724838.1">
    <property type="nucleotide sequence ID" value="NZ_RYZH01000012.1"/>
</dbReference>
<comment type="catalytic activity">
    <reaction evidence="3">
        <text>[protein]-peptidylproline (omega=180) = [protein]-peptidylproline (omega=0)</text>
        <dbReference type="Rhea" id="RHEA:16237"/>
        <dbReference type="Rhea" id="RHEA-COMP:10747"/>
        <dbReference type="Rhea" id="RHEA-COMP:10748"/>
        <dbReference type="ChEBI" id="CHEBI:83833"/>
        <dbReference type="ChEBI" id="CHEBI:83834"/>
        <dbReference type="EC" id="5.2.1.8"/>
    </reaction>
</comment>
<feature type="domain" description="PPIase cyclophilin-type" evidence="4">
    <location>
        <begin position="29"/>
        <end position="200"/>
    </location>
</feature>
<protein>
    <recommendedName>
        <fullName evidence="3">Peptidyl-prolyl cis-trans isomerase</fullName>
        <shortName evidence="3">PPIase</shortName>
        <ecNumber evidence="3">5.2.1.8</ecNumber>
    </recommendedName>
</protein>
<keyword evidence="1 3" id="KW-0697">Rotamase</keyword>
<evidence type="ECO:0000256" key="3">
    <source>
        <dbReference type="RuleBase" id="RU363019"/>
    </source>
</evidence>
<dbReference type="SUPFAM" id="SSF50891">
    <property type="entry name" value="Cyclophilin-like"/>
    <property type="match status" value="1"/>
</dbReference>
<dbReference type="OrthoDB" id="270889at2"/>
<keyword evidence="6" id="KW-1185">Reference proteome</keyword>
<evidence type="ECO:0000259" key="4">
    <source>
        <dbReference type="PROSITE" id="PS50072"/>
    </source>
</evidence>
<sequence length="202" mass="21629">MLFASFASASAAGQDATANPRVVLETSKGAITIELYPDKAPKTVENFLQYIDSGHYNNTVFHRVIGPNPRQPQGFMIQGGGFAAGQPISEKATRAPIPNEADNGLRNERGTIAMARTSDPHSASAQFFINLSDNAFLNHTAKTQSGWGYAVFGKVVEGMDVVDQIARVQTGRAPARVSSGQTAPFDDVPVEPVVIRSARRAQ</sequence>
<dbReference type="InterPro" id="IPR044665">
    <property type="entry name" value="E_coli_cyclophilin_A-like"/>
</dbReference>
<evidence type="ECO:0000313" key="5">
    <source>
        <dbReference type="EMBL" id="RUL88324.1"/>
    </source>
</evidence>
<evidence type="ECO:0000256" key="1">
    <source>
        <dbReference type="ARBA" id="ARBA00023110"/>
    </source>
</evidence>
<dbReference type="PROSITE" id="PS50072">
    <property type="entry name" value="CSA_PPIASE_2"/>
    <property type="match status" value="1"/>
</dbReference>
<comment type="similarity">
    <text evidence="3">Belongs to the cyclophilin-type PPIase family.</text>
</comment>
<dbReference type="PANTHER" id="PTHR43246">
    <property type="entry name" value="PEPTIDYL-PROLYL CIS-TRANS ISOMERASE CYP38, CHLOROPLASTIC"/>
    <property type="match status" value="1"/>
</dbReference>
<evidence type="ECO:0000313" key="6">
    <source>
        <dbReference type="Proteomes" id="UP000280296"/>
    </source>
</evidence>
<gene>
    <name evidence="5" type="ORF">TsocGM_07935</name>
</gene>
<dbReference type="PRINTS" id="PR00153">
    <property type="entry name" value="CSAPPISMRASE"/>
</dbReference>
<dbReference type="Gene3D" id="2.40.100.10">
    <property type="entry name" value="Cyclophilin-like"/>
    <property type="match status" value="1"/>
</dbReference>
<name>A0A432MLM7_9BACT</name>
<organism evidence="5 6">
    <name type="scientific">Tautonia sociabilis</name>
    <dbReference type="NCBI Taxonomy" id="2080755"/>
    <lineage>
        <taxon>Bacteria</taxon>
        <taxon>Pseudomonadati</taxon>
        <taxon>Planctomycetota</taxon>
        <taxon>Planctomycetia</taxon>
        <taxon>Isosphaerales</taxon>
        <taxon>Isosphaeraceae</taxon>
        <taxon>Tautonia</taxon>
    </lineage>
</organism>
<reference evidence="5 6" key="2">
    <citation type="submission" date="2019-01" db="EMBL/GenBank/DDBJ databases">
        <title>Tautonia sociabilis, a novel thermotolerant planctomycete of Isosphaeraceae family, isolated from a 4000 m deep subterranean habitat.</title>
        <authorList>
            <person name="Kovaleva O.L."/>
            <person name="Elcheninov A.G."/>
            <person name="Van Heerden E."/>
            <person name="Toshchakov S.V."/>
            <person name="Novikov A."/>
            <person name="Bonch-Osmolovskaya E.A."/>
            <person name="Kublanov I.V."/>
        </authorList>
    </citation>
    <scope>NUCLEOTIDE SEQUENCE [LARGE SCALE GENOMIC DNA]</scope>
    <source>
        <strain evidence="5 6">GM2012</strain>
    </source>
</reference>
<dbReference type="EC" id="5.2.1.8" evidence="3"/>
<evidence type="ECO:0000256" key="2">
    <source>
        <dbReference type="ARBA" id="ARBA00023235"/>
    </source>
</evidence>
<keyword evidence="2 3" id="KW-0413">Isomerase</keyword>
<dbReference type="EMBL" id="RYZH01000012">
    <property type="protein sequence ID" value="RUL88324.1"/>
    <property type="molecule type" value="Genomic_DNA"/>
</dbReference>
<dbReference type="Proteomes" id="UP000280296">
    <property type="component" value="Unassembled WGS sequence"/>
</dbReference>